<accession>A0A3P5ZR63</accession>
<organism evidence="1">
    <name type="scientific">Brassica campestris</name>
    <name type="common">Field mustard</name>
    <dbReference type="NCBI Taxonomy" id="3711"/>
    <lineage>
        <taxon>Eukaryota</taxon>
        <taxon>Viridiplantae</taxon>
        <taxon>Streptophyta</taxon>
        <taxon>Embryophyta</taxon>
        <taxon>Tracheophyta</taxon>
        <taxon>Spermatophyta</taxon>
        <taxon>Magnoliopsida</taxon>
        <taxon>eudicotyledons</taxon>
        <taxon>Gunneridae</taxon>
        <taxon>Pentapetalae</taxon>
        <taxon>rosids</taxon>
        <taxon>malvids</taxon>
        <taxon>Brassicales</taxon>
        <taxon>Brassicaceae</taxon>
        <taxon>Brassiceae</taxon>
        <taxon>Brassica</taxon>
    </lineage>
</organism>
<evidence type="ECO:0000313" key="1">
    <source>
        <dbReference type="EMBL" id="VDC80519.1"/>
    </source>
</evidence>
<dbReference type="AlphaFoldDB" id="A0A3P5ZR63"/>
<name>A0A3P5ZR63_BRACM</name>
<dbReference type="EMBL" id="LR031572">
    <property type="protein sequence ID" value="VDC80519.1"/>
    <property type="molecule type" value="Genomic_DNA"/>
</dbReference>
<sequence>MIYVFVFLTNGKTHWLPIEQRAPKIDQGSRYYHVF</sequence>
<reference evidence="1" key="1">
    <citation type="submission" date="2018-11" db="EMBL/GenBank/DDBJ databases">
        <authorList>
            <consortium name="Genoscope - CEA"/>
            <person name="William W."/>
        </authorList>
    </citation>
    <scope>NUCLEOTIDE SEQUENCE</scope>
</reference>
<proteinExistence type="predicted"/>
<gene>
    <name evidence="1" type="ORF">BRAA03T11737Z</name>
</gene>
<protein>
    <submittedName>
        <fullName evidence="1">Uncharacterized protein</fullName>
    </submittedName>
</protein>